<accession>A0ABP6ZRG6</accession>
<proteinExistence type="predicted"/>
<sequence>MNFTWRVYLVGEDPDLSLLRRELAAGDVLLLTGEQGSYLQAADFEAYTDAADVLTAAQNLITLLNGMLSRRSYRPVRSAGRIERGGSTWVYVSDTVRVTAAISADGVVTDAEGAVAPSGPSQLARQLRAALDHPVVAEAHRILGLTASPSWHEFYKVYEILQVACGGGDYELSRCTGVSQRRIEKLTATCNHQVLSGDEARHAAMKGTPSTSRRITKDEGRAIINELIEGYVSAQQ</sequence>
<name>A0ABP6ZRG6_9ACTN</name>
<organism evidence="1 2">
    <name type="scientific">Microlunatus ginsengisoli</name>
    <dbReference type="NCBI Taxonomy" id="363863"/>
    <lineage>
        <taxon>Bacteria</taxon>
        <taxon>Bacillati</taxon>
        <taxon>Actinomycetota</taxon>
        <taxon>Actinomycetes</taxon>
        <taxon>Propionibacteriales</taxon>
        <taxon>Propionibacteriaceae</taxon>
        <taxon>Microlunatus</taxon>
    </lineage>
</organism>
<dbReference type="EMBL" id="BAABAB010000009">
    <property type="protein sequence ID" value="GAA3612932.1"/>
    <property type="molecule type" value="Genomic_DNA"/>
</dbReference>
<evidence type="ECO:0000313" key="1">
    <source>
        <dbReference type="EMBL" id="GAA3612932.1"/>
    </source>
</evidence>
<dbReference type="RefSeq" id="WP_344802656.1">
    <property type="nucleotide sequence ID" value="NZ_BAABAB010000009.1"/>
</dbReference>
<reference evidence="2" key="1">
    <citation type="journal article" date="2019" name="Int. J. Syst. Evol. Microbiol.">
        <title>The Global Catalogue of Microorganisms (GCM) 10K type strain sequencing project: providing services to taxonomists for standard genome sequencing and annotation.</title>
        <authorList>
            <consortium name="The Broad Institute Genomics Platform"/>
            <consortium name="The Broad Institute Genome Sequencing Center for Infectious Disease"/>
            <person name="Wu L."/>
            <person name="Ma J."/>
        </authorList>
    </citation>
    <scope>NUCLEOTIDE SEQUENCE [LARGE SCALE GENOMIC DNA]</scope>
    <source>
        <strain evidence="2">JCM 16929</strain>
    </source>
</reference>
<keyword evidence="2" id="KW-1185">Reference proteome</keyword>
<comment type="caution">
    <text evidence="1">The sequence shown here is derived from an EMBL/GenBank/DDBJ whole genome shotgun (WGS) entry which is preliminary data.</text>
</comment>
<protein>
    <submittedName>
        <fullName evidence="1">Uncharacterized protein</fullName>
    </submittedName>
</protein>
<evidence type="ECO:0000313" key="2">
    <source>
        <dbReference type="Proteomes" id="UP001501490"/>
    </source>
</evidence>
<dbReference type="Proteomes" id="UP001501490">
    <property type="component" value="Unassembled WGS sequence"/>
</dbReference>
<gene>
    <name evidence="1" type="ORF">GCM10022236_13380</name>
</gene>